<feature type="region of interest" description="Disordered" evidence="1">
    <location>
        <begin position="24"/>
        <end position="60"/>
    </location>
</feature>
<organism evidence="3 4">
    <name type="scientific">Periplaneta americana</name>
    <name type="common">American cockroach</name>
    <name type="synonym">Blatta americana</name>
    <dbReference type="NCBI Taxonomy" id="6978"/>
    <lineage>
        <taxon>Eukaryota</taxon>
        <taxon>Metazoa</taxon>
        <taxon>Ecdysozoa</taxon>
        <taxon>Arthropoda</taxon>
        <taxon>Hexapoda</taxon>
        <taxon>Insecta</taxon>
        <taxon>Pterygota</taxon>
        <taxon>Neoptera</taxon>
        <taxon>Polyneoptera</taxon>
        <taxon>Dictyoptera</taxon>
        <taxon>Blattodea</taxon>
        <taxon>Blattoidea</taxon>
        <taxon>Blattidae</taxon>
        <taxon>Blattinae</taxon>
        <taxon>Periplaneta</taxon>
    </lineage>
</organism>
<dbReference type="PANTHER" id="PTHR47027">
    <property type="entry name" value="REVERSE TRANSCRIPTASE DOMAIN-CONTAINING PROTEIN"/>
    <property type="match status" value="1"/>
</dbReference>
<sequence>MHFFGKTSRPNVNQTLPYAAEVRQGQGRPVSRHGNVLWGGSRKRKKSSPHVPTQFQKRNHPHHTMFARLYKRLRDDGSLRPRRIGGTPRSHPFSIDDYTELKGEEYVIRKVQDNRQGLELNGLHQLLVYADDVNMLAENPQTISENAEILLEASKAIGLEVNPEKTKYMIMSRDQNIVRNGTIKIGDLSFEEAEKFKYLGATVTNINDTREEIKRRINMGNACYYSVEKLLSSSLLSKNLKVRISKTVILPVVLYGCETWTLTLREENRRLRWAGHVAGMGESRNAYRVLVGRPEGKRPLGRPRRRWEYNITMDLREVGYDGRDWINLAQDRDQWQAYVRAAMNLRVP</sequence>
<comment type="caution">
    <text evidence="3">The sequence shown here is derived from an EMBL/GenBank/DDBJ whole genome shotgun (WGS) entry which is preliminary data.</text>
</comment>
<evidence type="ECO:0000259" key="2">
    <source>
        <dbReference type="Pfam" id="PF00078"/>
    </source>
</evidence>
<keyword evidence="4" id="KW-1185">Reference proteome</keyword>
<name>A0ABQ8RYF4_PERAM</name>
<feature type="domain" description="Reverse transcriptase" evidence="2">
    <location>
        <begin position="124"/>
        <end position="202"/>
    </location>
</feature>
<protein>
    <recommendedName>
        <fullName evidence="2">Reverse transcriptase domain-containing protein</fullName>
    </recommendedName>
</protein>
<reference evidence="3 4" key="1">
    <citation type="journal article" date="2022" name="Allergy">
        <title>Genome assembly and annotation of Periplaneta americana reveal a comprehensive cockroach allergen profile.</title>
        <authorList>
            <person name="Wang L."/>
            <person name="Xiong Q."/>
            <person name="Saelim N."/>
            <person name="Wang L."/>
            <person name="Nong W."/>
            <person name="Wan A.T."/>
            <person name="Shi M."/>
            <person name="Liu X."/>
            <person name="Cao Q."/>
            <person name="Hui J.H.L."/>
            <person name="Sookrung N."/>
            <person name="Leung T.F."/>
            <person name="Tungtrongchitr A."/>
            <person name="Tsui S.K.W."/>
        </authorList>
    </citation>
    <scope>NUCLEOTIDE SEQUENCE [LARGE SCALE GENOMIC DNA]</scope>
    <source>
        <strain evidence="3">PWHHKU_190912</strain>
    </source>
</reference>
<accession>A0ABQ8RYF4</accession>
<evidence type="ECO:0000313" key="3">
    <source>
        <dbReference type="EMBL" id="KAJ4426665.1"/>
    </source>
</evidence>
<dbReference type="Pfam" id="PF00078">
    <property type="entry name" value="RVT_1"/>
    <property type="match status" value="1"/>
</dbReference>
<dbReference type="PANTHER" id="PTHR47027:SF20">
    <property type="entry name" value="REVERSE TRANSCRIPTASE-LIKE PROTEIN WITH RNA-DIRECTED DNA POLYMERASE DOMAIN"/>
    <property type="match status" value="1"/>
</dbReference>
<gene>
    <name evidence="3" type="ORF">ANN_26463</name>
</gene>
<evidence type="ECO:0000313" key="4">
    <source>
        <dbReference type="Proteomes" id="UP001148838"/>
    </source>
</evidence>
<proteinExistence type="predicted"/>
<evidence type="ECO:0000256" key="1">
    <source>
        <dbReference type="SAM" id="MobiDB-lite"/>
    </source>
</evidence>
<dbReference type="Proteomes" id="UP001148838">
    <property type="component" value="Unassembled WGS sequence"/>
</dbReference>
<dbReference type="InterPro" id="IPR000477">
    <property type="entry name" value="RT_dom"/>
</dbReference>
<dbReference type="EMBL" id="JAJSOF020000039">
    <property type="protein sequence ID" value="KAJ4426665.1"/>
    <property type="molecule type" value="Genomic_DNA"/>
</dbReference>